<keyword evidence="1" id="KW-1133">Transmembrane helix</keyword>
<keyword evidence="3" id="KW-1185">Reference proteome</keyword>
<sequence length="70" mass="8050">MDTYLLLFLYVSRSIHRKMGLIRLFCIACVMYQLIGLACKNMYISICDAHGAFCRDRRLKNASYASYTAA</sequence>
<gene>
    <name evidence="2" type="ORF">K458DRAFT_478486</name>
</gene>
<keyword evidence="1" id="KW-0472">Membrane</keyword>
<proteinExistence type="predicted"/>
<evidence type="ECO:0000256" key="1">
    <source>
        <dbReference type="SAM" id="Phobius"/>
    </source>
</evidence>
<dbReference type="EMBL" id="MU005585">
    <property type="protein sequence ID" value="KAF2683080.1"/>
    <property type="molecule type" value="Genomic_DNA"/>
</dbReference>
<reference evidence="2" key="1">
    <citation type="journal article" date="2020" name="Stud. Mycol.">
        <title>101 Dothideomycetes genomes: a test case for predicting lifestyles and emergence of pathogens.</title>
        <authorList>
            <person name="Haridas S."/>
            <person name="Albert R."/>
            <person name="Binder M."/>
            <person name="Bloem J."/>
            <person name="Labutti K."/>
            <person name="Salamov A."/>
            <person name="Andreopoulos B."/>
            <person name="Baker S."/>
            <person name="Barry K."/>
            <person name="Bills G."/>
            <person name="Bluhm B."/>
            <person name="Cannon C."/>
            <person name="Castanera R."/>
            <person name="Culley D."/>
            <person name="Daum C."/>
            <person name="Ezra D."/>
            <person name="Gonzalez J."/>
            <person name="Henrissat B."/>
            <person name="Kuo A."/>
            <person name="Liang C."/>
            <person name="Lipzen A."/>
            <person name="Lutzoni F."/>
            <person name="Magnuson J."/>
            <person name="Mondo S."/>
            <person name="Nolan M."/>
            <person name="Ohm R."/>
            <person name="Pangilinan J."/>
            <person name="Park H.-J."/>
            <person name="Ramirez L."/>
            <person name="Alfaro M."/>
            <person name="Sun H."/>
            <person name="Tritt A."/>
            <person name="Yoshinaga Y."/>
            <person name="Zwiers L.-H."/>
            <person name="Turgeon B."/>
            <person name="Goodwin S."/>
            <person name="Spatafora J."/>
            <person name="Crous P."/>
            <person name="Grigoriev I."/>
        </authorList>
    </citation>
    <scope>NUCLEOTIDE SEQUENCE</scope>
    <source>
        <strain evidence="2">CBS 122367</strain>
    </source>
</reference>
<dbReference type="Proteomes" id="UP000799291">
    <property type="component" value="Unassembled WGS sequence"/>
</dbReference>
<keyword evidence="1" id="KW-0812">Transmembrane</keyword>
<dbReference type="AlphaFoldDB" id="A0A6G1IYR5"/>
<protein>
    <submittedName>
        <fullName evidence="2">Uncharacterized protein</fullName>
    </submittedName>
</protein>
<feature type="non-terminal residue" evidence="2">
    <location>
        <position position="70"/>
    </location>
</feature>
<dbReference type="OrthoDB" id="14911at2759"/>
<accession>A0A6G1IYR5</accession>
<evidence type="ECO:0000313" key="3">
    <source>
        <dbReference type="Proteomes" id="UP000799291"/>
    </source>
</evidence>
<evidence type="ECO:0000313" key="2">
    <source>
        <dbReference type="EMBL" id="KAF2683080.1"/>
    </source>
</evidence>
<organism evidence="2 3">
    <name type="scientific">Lentithecium fluviatile CBS 122367</name>
    <dbReference type="NCBI Taxonomy" id="1168545"/>
    <lineage>
        <taxon>Eukaryota</taxon>
        <taxon>Fungi</taxon>
        <taxon>Dikarya</taxon>
        <taxon>Ascomycota</taxon>
        <taxon>Pezizomycotina</taxon>
        <taxon>Dothideomycetes</taxon>
        <taxon>Pleosporomycetidae</taxon>
        <taxon>Pleosporales</taxon>
        <taxon>Massarineae</taxon>
        <taxon>Lentitheciaceae</taxon>
        <taxon>Lentithecium</taxon>
    </lineage>
</organism>
<name>A0A6G1IYR5_9PLEO</name>
<feature type="transmembrane region" description="Helical" evidence="1">
    <location>
        <begin position="21"/>
        <end position="38"/>
    </location>
</feature>